<reference evidence="3" key="1">
    <citation type="submission" date="2018-05" db="EMBL/GenBank/DDBJ databases">
        <authorList>
            <person name="Lanie J.A."/>
            <person name="Ng W.-L."/>
            <person name="Kazmierczak K.M."/>
            <person name="Andrzejewski T.M."/>
            <person name="Davidsen T.M."/>
            <person name="Wayne K.J."/>
            <person name="Tettelin H."/>
            <person name="Glass J.I."/>
            <person name="Rusch D."/>
            <person name="Podicherti R."/>
            <person name="Tsui H.-C.T."/>
            <person name="Winkler M.E."/>
        </authorList>
    </citation>
    <scope>NUCLEOTIDE SEQUENCE</scope>
</reference>
<evidence type="ECO:0000256" key="1">
    <source>
        <dbReference type="ARBA" id="ARBA00022801"/>
    </source>
</evidence>
<dbReference type="InterPro" id="IPR000073">
    <property type="entry name" value="AB_hydrolase_1"/>
</dbReference>
<dbReference type="PRINTS" id="PR00111">
    <property type="entry name" value="ABHYDROLASE"/>
</dbReference>
<accession>A0A381TP44</accession>
<sequence>MEVVKTPENRFHDLEDYPFEPNYLSCDGLQIHTVDEGDNENEVVLMLHGEPTWSFLYRKMIPIVRDAGFRVVAPDFIGFGKSDKPVDKNVYTYQQHVDWMAAFLRELDLKNITLFCQDWGGLIGLRLAAEHEHRFKRVVAANTTLLTGDLKMPKGFIIWQNFSQKVKLFSASRIVNRGTISKIDESAKKGYDAPFPSDKYKAGARIFPTLVPTTSTDPATVPNRAAWEILKRWEKPFLTAFSDSDPITKGGERYLKKVIPGARDQDHVIIKGAGHFLQEDKGEELGKLVVDFISRN</sequence>
<dbReference type="Pfam" id="PF00561">
    <property type="entry name" value="Abhydrolase_1"/>
    <property type="match status" value="1"/>
</dbReference>
<dbReference type="InterPro" id="IPR029058">
    <property type="entry name" value="AB_hydrolase_fold"/>
</dbReference>
<name>A0A381TP44_9ZZZZ</name>
<dbReference type="PANTHER" id="PTHR42977">
    <property type="entry name" value="HYDROLASE-RELATED"/>
    <property type="match status" value="1"/>
</dbReference>
<gene>
    <name evidence="3" type="ORF">METZ01_LOCUS70408</name>
</gene>
<dbReference type="NCBIfam" id="NF002043">
    <property type="entry name" value="PRK00870.1"/>
    <property type="match status" value="1"/>
</dbReference>
<dbReference type="Gene3D" id="3.40.50.1820">
    <property type="entry name" value="alpha/beta hydrolase"/>
    <property type="match status" value="1"/>
</dbReference>
<dbReference type="AlphaFoldDB" id="A0A381TP44"/>
<proteinExistence type="predicted"/>
<feature type="domain" description="AB hydrolase-1" evidence="2">
    <location>
        <begin position="43"/>
        <end position="281"/>
    </location>
</feature>
<evidence type="ECO:0000259" key="2">
    <source>
        <dbReference type="Pfam" id="PF00561"/>
    </source>
</evidence>
<dbReference type="InterPro" id="IPR051340">
    <property type="entry name" value="Haloalkane_dehalogenase"/>
</dbReference>
<keyword evidence="1" id="KW-0378">Hydrolase</keyword>
<dbReference type="PRINTS" id="PR00412">
    <property type="entry name" value="EPOXHYDRLASE"/>
</dbReference>
<dbReference type="GO" id="GO:0004301">
    <property type="term" value="F:epoxide hydrolase activity"/>
    <property type="evidence" value="ECO:0007669"/>
    <property type="project" value="TreeGrafter"/>
</dbReference>
<dbReference type="EMBL" id="UINC01004885">
    <property type="protein sequence ID" value="SVA17554.1"/>
    <property type="molecule type" value="Genomic_DNA"/>
</dbReference>
<dbReference type="InterPro" id="IPR000639">
    <property type="entry name" value="Epox_hydrolase-like"/>
</dbReference>
<dbReference type="PANTHER" id="PTHR42977:SF3">
    <property type="entry name" value="AB HYDROLASE-1 DOMAIN-CONTAINING PROTEIN"/>
    <property type="match status" value="1"/>
</dbReference>
<evidence type="ECO:0000313" key="3">
    <source>
        <dbReference type="EMBL" id="SVA17554.1"/>
    </source>
</evidence>
<dbReference type="SUPFAM" id="SSF53474">
    <property type="entry name" value="alpha/beta-Hydrolases"/>
    <property type="match status" value="1"/>
</dbReference>
<organism evidence="3">
    <name type="scientific">marine metagenome</name>
    <dbReference type="NCBI Taxonomy" id="408172"/>
    <lineage>
        <taxon>unclassified sequences</taxon>
        <taxon>metagenomes</taxon>
        <taxon>ecological metagenomes</taxon>
    </lineage>
</organism>
<protein>
    <recommendedName>
        <fullName evidence="2">AB hydrolase-1 domain-containing protein</fullName>
    </recommendedName>
</protein>